<organism evidence="16">
    <name type="scientific">marine sediment metagenome</name>
    <dbReference type="NCBI Taxonomy" id="412755"/>
    <lineage>
        <taxon>unclassified sequences</taxon>
        <taxon>metagenomes</taxon>
        <taxon>ecological metagenomes</taxon>
    </lineage>
</organism>
<comment type="subcellular location">
    <subcellularLocation>
        <location evidence="2">Cytoplasm</location>
    </subcellularLocation>
</comment>
<keyword evidence="11" id="KW-0819">tRNA processing</keyword>
<comment type="subunit">
    <text evidence="4">Homodimer.</text>
</comment>
<dbReference type="InterPro" id="IPR002649">
    <property type="entry name" value="tRNA_m1G_MeTrfase_TrmD"/>
</dbReference>
<comment type="similarity">
    <text evidence="3">Belongs to the RNA methyltransferase TrmD family.</text>
</comment>
<gene>
    <name evidence="16" type="ORF">LCGC14_2966460</name>
</gene>
<dbReference type="FunFam" id="1.10.1270.20:FF:000001">
    <property type="entry name" value="tRNA (guanine-N(1)-)-methyltransferase"/>
    <property type="match status" value="1"/>
</dbReference>
<comment type="catalytic activity">
    <reaction evidence="14">
        <text>guanosine(37) in tRNA + S-adenosyl-L-methionine = N(1)-methylguanosine(37) in tRNA + S-adenosyl-L-homocysteine + H(+)</text>
        <dbReference type="Rhea" id="RHEA:36899"/>
        <dbReference type="Rhea" id="RHEA-COMP:10145"/>
        <dbReference type="Rhea" id="RHEA-COMP:10147"/>
        <dbReference type="ChEBI" id="CHEBI:15378"/>
        <dbReference type="ChEBI" id="CHEBI:57856"/>
        <dbReference type="ChEBI" id="CHEBI:59789"/>
        <dbReference type="ChEBI" id="CHEBI:73542"/>
        <dbReference type="ChEBI" id="CHEBI:74269"/>
        <dbReference type="EC" id="2.1.1.228"/>
    </reaction>
</comment>
<comment type="function">
    <text evidence="1">Specifically methylates guanosine-37 in various tRNAs.</text>
</comment>
<dbReference type="InterPro" id="IPR023148">
    <property type="entry name" value="tRNA_m1G_MeTrfase_C_sf"/>
</dbReference>
<protein>
    <recommendedName>
        <fullName evidence="6">tRNA (guanine-N(1)-)-methyltransferase</fullName>
        <ecNumber evidence="5">2.1.1.228</ecNumber>
    </recommendedName>
    <alternativeName>
        <fullName evidence="12">M1G-methyltransferase</fullName>
    </alternativeName>
    <alternativeName>
        <fullName evidence="13">tRNA [GM37] methyltransferase</fullName>
    </alternativeName>
</protein>
<accession>A0A0F8ZIF9</accession>
<dbReference type="Pfam" id="PF01746">
    <property type="entry name" value="tRNA_m1G_MT"/>
    <property type="match status" value="1"/>
</dbReference>
<dbReference type="EC" id="2.1.1.228" evidence="5"/>
<keyword evidence="10" id="KW-0949">S-adenosyl-L-methionine</keyword>
<evidence type="ECO:0000256" key="12">
    <source>
        <dbReference type="ARBA" id="ARBA00029736"/>
    </source>
</evidence>
<keyword evidence="7" id="KW-0963">Cytoplasm</keyword>
<evidence type="ECO:0000256" key="9">
    <source>
        <dbReference type="ARBA" id="ARBA00022679"/>
    </source>
</evidence>
<evidence type="ECO:0000256" key="14">
    <source>
        <dbReference type="ARBA" id="ARBA00047783"/>
    </source>
</evidence>
<dbReference type="GO" id="GO:0002939">
    <property type="term" value="P:tRNA N1-guanine methylation"/>
    <property type="evidence" value="ECO:0007669"/>
    <property type="project" value="TreeGrafter"/>
</dbReference>
<evidence type="ECO:0000256" key="4">
    <source>
        <dbReference type="ARBA" id="ARBA00011738"/>
    </source>
</evidence>
<comment type="caution">
    <text evidence="16">The sequence shown here is derived from an EMBL/GenBank/DDBJ whole genome shotgun (WGS) entry which is preliminary data.</text>
</comment>
<dbReference type="InterPro" id="IPR016009">
    <property type="entry name" value="tRNA_MeTrfase_TRMD/TRM10"/>
</dbReference>
<name>A0A0F8ZIF9_9ZZZZ</name>
<dbReference type="EMBL" id="LAZR01060190">
    <property type="protein sequence ID" value="KKK66204.1"/>
    <property type="molecule type" value="Genomic_DNA"/>
</dbReference>
<dbReference type="PANTHER" id="PTHR46417:SF1">
    <property type="entry name" value="TRNA (GUANINE-N(1)-)-METHYLTRANSFERASE"/>
    <property type="match status" value="1"/>
</dbReference>
<feature type="non-terminal residue" evidence="16">
    <location>
        <position position="1"/>
    </location>
</feature>
<dbReference type="InterPro" id="IPR029026">
    <property type="entry name" value="tRNA_m1G_MTases_N"/>
</dbReference>
<evidence type="ECO:0000313" key="16">
    <source>
        <dbReference type="EMBL" id="KKK66204.1"/>
    </source>
</evidence>
<evidence type="ECO:0000256" key="10">
    <source>
        <dbReference type="ARBA" id="ARBA00022691"/>
    </source>
</evidence>
<dbReference type="Gene3D" id="1.10.1270.20">
    <property type="entry name" value="tRNA(m1g37)methyltransferase, domain 2"/>
    <property type="match status" value="1"/>
</dbReference>
<dbReference type="SUPFAM" id="SSF75217">
    <property type="entry name" value="alpha/beta knot"/>
    <property type="match status" value="1"/>
</dbReference>
<proteinExistence type="inferred from homology"/>
<dbReference type="InterPro" id="IPR029028">
    <property type="entry name" value="Alpha/beta_knot_MTases"/>
</dbReference>
<evidence type="ECO:0000256" key="1">
    <source>
        <dbReference type="ARBA" id="ARBA00002634"/>
    </source>
</evidence>
<evidence type="ECO:0000256" key="8">
    <source>
        <dbReference type="ARBA" id="ARBA00022603"/>
    </source>
</evidence>
<keyword evidence="8" id="KW-0489">Methyltransferase</keyword>
<dbReference type="AlphaFoldDB" id="A0A0F8ZIF9"/>
<evidence type="ECO:0000256" key="5">
    <source>
        <dbReference type="ARBA" id="ARBA00012807"/>
    </source>
</evidence>
<evidence type="ECO:0000259" key="15">
    <source>
        <dbReference type="Pfam" id="PF01746"/>
    </source>
</evidence>
<evidence type="ECO:0000256" key="13">
    <source>
        <dbReference type="ARBA" id="ARBA00033392"/>
    </source>
</evidence>
<dbReference type="GO" id="GO:0052906">
    <property type="term" value="F:tRNA (guanine(37)-N1)-methyltransferase activity"/>
    <property type="evidence" value="ECO:0007669"/>
    <property type="project" value="UniProtKB-EC"/>
</dbReference>
<feature type="domain" description="tRNA methyltransferase TRMD/TRM10-type" evidence="15">
    <location>
        <begin position="1"/>
        <end position="94"/>
    </location>
</feature>
<dbReference type="Gene3D" id="3.40.1280.10">
    <property type="match status" value="1"/>
</dbReference>
<dbReference type="GO" id="GO:0005829">
    <property type="term" value="C:cytosol"/>
    <property type="evidence" value="ECO:0007669"/>
    <property type="project" value="TreeGrafter"/>
</dbReference>
<keyword evidence="9" id="KW-0808">Transferase</keyword>
<evidence type="ECO:0000256" key="7">
    <source>
        <dbReference type="ARBA" id="ARBA00022490"/>
    </source>
</evidence>
<evidence type="ECO:0000256" key="11">
    <source>
        <dbReference type="ARBA" id="ARBA00022694"/>
    </source>
</evidence>
<sequence length="126" mass="14061">SIGDYVLSGGELAAMVVVDAVVRLLPGVLGSEASLLDDSHVTGLLEYPQYTRPAVYRGWSVPEVLLSGNHAQIAKWRREQAIRRTLERRPELLDKANLSLEERELIDRLKDSLSTSHPFRVEPKAT</sequence>
<reference evidence="16" key="1">
    <citation type="journal article" date="2015" name="Nature">
        <title>Complex archaea that bridge the gap between prokaryotes and eukaryotes.</title>
        <authorList>
            <person name="Spang A."/>
            <person name="Saw J.H."/>
            <person name="Jorgensen S.L."/>
            <person name="Zaremba-Niedzwiedzka K."/>
            <person name="Martijn J."/>
            <person name="Lind A.E."/>
            <person name="van Eijk R."/>
            <person name="Schleper C."/>
            <person name="Guy L."/>
            <person name="Ettema T.J."/>
        </authorList>
    </citation>
    <scope>NUCLEOTIDE SEQUENCE</scope>
</reference>
<evidence type="ECO:0000256" key="6">
    <source>
        <dbReference type="ARBA" id="ARBA00014679"/>
    </source>
</evidence>
<evidence type="ECO:0000256" key="3">
    <source>
        <dbReference type="ARBA" id="ARBA00007630"/>
    </source>
</evidence>
<evidence type="ECO:0000256" key="2">
    <source>
        <dbReference type="ARBA" id="ARBA00004496"/>
    </source>
</evidence>
<dbReference type="PANTHER" id="PTHR46417">
    <property type="entry name" value="TRNA (GUANINE-N(1)-)-METHYLTRANSFERASE"/>
    <property type="match status" value="1"/>
</dbReference>